<feature type="binding site" evidence="3">
    <location>
        <position position="52"/>
    </location>
    <ligand>
        <name>Mg(2+)</name>
        <dbReference type="ChEBI" id="CHEBI:18420"/>
        <label>1</label>
    </ligand>
</feature>
<protein>
    <submittedName>
        <fullName evidence="4">ADP-ribosylglycohydrolase family protein</fullName>
    </submittedName>
</protein>
<evidence type="ECO:0000313" key="5">
    <source>
        <dbReference type="Proteomes" id="UP000316252"/>
    </source>
</evidence>
<evidence type="ECO:0000256" key="1">
    <source>
        <dbReference type="ARBA" id="ARBA00010702"/>
    </source>
</evidence>
<feature type="binding site" evidence="3">
    <location>
        <position position="53"/>
    </location>
    <ligand>
        <name>Mg(2+)</name>
        <dbReference type="ChEBI" id="CHEBI:18420"/>
        <label>1</label>
    </ligand>
</feature>
<dbReference type="Pfam" id="PF03747">
    <property type="entry name" value="ADP_ribosyl_GH"/>
    <property type="match status" value="1"/>
</dbReference>
<keyword evidence="5" id="KW-1185">Reference proteome</keyword>
<dbReference type="EMBL" id="VHQG01000002">
    <property type="protein sequence ID" value="TPW76554.1"/>
    <property type="molecule type" value="Genomic_DNA"/>
</dbReference>
<evidence type="ECO:0000313" key="4">
    <source>
        <dbReference type="EMBL" id="TPW76554.1"/>
    </source>
</evidence>
<dbReference type="AlphaFoldDB" id="A0A506XUN7"/>
<evidence type="ECO:0000256" key="3">
    <source>
        <dbReference type="PIRSR" id="PIRSR605502-1"/>
    </source>
</evidence>
<sequence>MLDRAAGVIVGQACGDALGAGYEFGPPLDDAVPVVLGGGPNTMGWAPGEWTDDTAMAVPLLRAAAAGWRFDGSAALAEVIEQWRVWARTARDVGIQIRAVLADIPQSTEADARAAAERLHVERGRSGGNGSLMRTGPVALAFLGADPGEPSALAAAARRVSELTHWEHDAGDACVIWSLAIRHAVLTGEADARVGLGALPAERAARWAALLDEAETRRPRDFEQNGWVVEALQAAWSAIHAASDPVDALERAVRSGRDTDTVAAIAGQLVGAAHGATALPPEWRSRLHGWPGLRDAELVALAEQAAGRALG</sequence>
<accession>A0A506XUN7</accession>
<dbReference type="GO" id="GO:0016787">
    <property type="term" value="F:hydrolase activity"/>
    <property type="evidence" value="ECO:0007669"/>
    <property type="project" value="UniProtKB-KW"/>
</dbReference>
<keyword evidence="3" id="KW-0460">Magnesium</keyword>
<dbReference type="InterPro" id="IPR050792">
    <property type="entry name" value="ADP-ribosylglycohydrolase"/>
</dbReference>
<name>A0A506XUN7_9MICO</name>
<dbReference type="Proteomes" id="UP000316252">
    <property type="component" value="Unassembled WGS sequence"/>
</dbReference>
<feature type="binding site" evidence="3">
    <location>
        <position position="260"/>
    </location>
    <ligand>
        <name>Mg(2+)</name>
        <dbReference type="ChEBI" id="CHEBI:18420"/>
        <label>1</label>
    </ligand>
</feature>
<comment type="cofactor">
    <cofactor evidence="3">
        <name>Mg(2+)</name>
        <dbReference type="ChEBI" id="CHEBI:18420"/>
    </cofactor>
    <text evidence="3">Binds 2 magnesium ions per subunit.</text>
</comment>
<comment type="caution">
    <text evidence="4">The sequence shown here is derived from an EMBL/GenBank/DDBJ whole genome shotgun (WGS) entry which is preliminary data.</text>
</comment>
<organism evidence="4 5">
    <name type="scientific">Schumannella soli</name>
    <dbReference type="NCBI Taxonomy" id="2590779"/>
    <lineage>
        <taxon>Bacteria</taxon>
        <taxon>Bacillati</taxon>
        <taxon>Actinomycetota</taxon>
        <taxon>Actinomycetes</taxon>
        <taxon>Micrococcales</taxon>
        <taxon>Microbacteriaceae</taxon>
        <taxon>Schumannella</taxon>
    </lineage>
</organism>
<feature type="binding site" evidence="3">
    <location>
        <position position="51"/>
    </location>
    <ligand>
        <name>Mg(2+)</name>
        <dbReference type="ChEBI" id="CHEBI:18420"/>
        <label>1</label>
    </ligand>
</feature>
<dbReference type="SUPFAM" id="SSF101478">
    <property type="entry name" value="ADP-ribosylglycohydrolase"/>
    <property type="match status" value="1"/>
</dbReference>
<feature type="binding site" evidence="3">
    <location>
        <position position="261"/>
    </location>
    <ligand>
        <name>Mg(2+)</name>
        <dbReference type="ChEBI" id="CHEBI:18420"/>
        <label>1</label>
    </ligand>
</feature>
<comment type="similarity">
    <text evidence="1">Belongs to the ADP-ribosylglycohydrolase family.</text>
</comment>
<feature type="binding site" evidence="3">
    <location>
        <position position="258"/>
    </location>
    <ligand>
        <name>Mg(2+)</name>
        <dbReference type="ChEBI" id="CHEBI:18420"/>
        <label>1</label>
    </ligand>
</feature>
<evidence type="ECO:0000256" key="2">
    <source>
        <dbReference type="ARBA" id="ARBA00022801"/>
    </source>
</evidence>
<dbReference type="InterPro" id="IPR036705">
    <property type="entry name" value="Ribosyl_crysJ1_sf"/>
</dbReference>
<dbReference type="GO" id="GO:0046872">
    <property type="term" value="F:metal ion binding"/>
    <property type="evidence" value="ECO:0007669"/>
    <property type="project" value="UniProtKB-KW"/>
</dbReference>
<keyword evidence="2 4" id="KW-0378">Hydrolase</keyword>
<dbReference type="OrthoDB" id="9798107at2"/>
<keyword evidence="3" id="KW-0479">Metal-binding</keyword>
<gene>
    <name evidence="4" type="ORF">FJ657_06545</name>
</gene>
<dbReference type="InterPro" id="IPR005502">
    <property type="entry name" value="Ribosyl_crysJ1"/>
</dbReference>
<dbReference type="PANTHER" id="PTHR16222:SF24">
    <property type="entry name" value="ADP-RIBOSYLHYDROLASE ARH3"/>
    <property type="match status" value="1"/>
</dbReference>
<reference evidence="4 5" key="1">
    <citation type="submission" date="2019-06" db="EMBL/GenBank/DDBJ databases">
        <authorList>
            <person name="Li F."/>
        </authorList>
    </citation>
    <scope>NUCLEOTIDE SEQUENCE [LARGE SCALE GENOMIC DNA]</scope>
    <source>
        <strain evidence="4 5">10F1D-1</strain>
    </source>
</reference>
<dbReference type="PANTHER" id="PTHR16222">
    <property type="entry name" value="ADP-RIBOSYLGLYCOHYDROLASE"/>
    <property type="match status" value="1"/>
</dbReference>
<dbReference type="Gene3D" id="1.10.4080.10">
    <property type="entry name" value="ADP-ribosylation/Crystallin J1"/>
    <property type="match status" value="1"/>
</dbReference>
<proteinExistence type="inferred from homology"/>